<dbReference type="RefSeq" id="WP_125020214.1">
    <property type="nucleotide sequence ID" value="NZ_RQVQ01000057.1"/>
</dbReference>
<dbReference type="Proteomes" id="UP000275719">
    <property type="component" value="Unassembled WGS sequence"/>
</dbReference>
<proteinExistence type="predicted"/>
<dbReference type="PROSITE" id="PS51257">
    <property type="entry name" value="PROKAR_LIPOPROTEIN"/>
    <property type="match status" value="1"/>
</dbReference>
<dbReference type="EMBL" id="RQVQ01000057">
    <property type="protein sequence ID" value="RRJ87360.1"/>
    <property type="molecule type" value="Genomic_DNA"/>
</dbReference>
<organism evidence="1 2">
    <name type="scientific">Paenimyroides tangerinum</name>
    <dbReference type="NCBI Taxonomy" id="2488728"/>
    <lineage>
        <taxon>Bacteria</taxon>
        <taxon>Pseudomonadati</taxon>
        <taxon>Bacteroidota</taxon>
        <taxon>Flavobacteriia</taxon>
        <taxon>Flavobacteriales</taxon>
        <taxon>Flavobacteriaceae</taxon>
        <taxon>Paenimyroides</taxon>
    </lineage>
</organism>
<evidence type="ECO:0000313" key="2">
    <source>
        <dbReference type="Proteomes" id="UP000275719"/>
    </source>
</evidence>
<sequence length="98" mass="11024">MKKILAITSILTLISCGNNEKEDNLENLNKKSAREVVLSTQTKGDTVFHITKQIIWFNNEQIATAVDTVVTLKKESTWETAQDSTISLDKIPIYVTIQ</sequence>
<reference evidence="1 2" key="1">
    <citation type="submission" date="2018-11" db="EMBL/GenBank/DDBJ databases">
        <title>Flavobacterium sp. nov., YIM 102701-2 draft genome.</title>
        <authorList>
            <person name="Li G."/>
            <person name="Jiang Y."/>
        </authorList>
    </citation>
    <scope>NUCLEOTIDE SEQUENCE [LARGE SCALE GENOMIC DNA]</scope>
    <source>
        <strain evidence="1 2">YIM 102701-2</strain>
    </source>
</reference>
<name>A0A3P3VXD8_9FLAO</name>
<dbReference type="OrthoDB" id="710739at2"/>
<keyword evidence="2" id="KW-1185">Reference proteome</keyword>
<dbReference type="AlphaFoldDB" id="A0A3P3VXD8"/>
<gene>
    <name evidence="1" type="ORF">EG240_15255</name>
</gene>
<accession>A0A3P3VXD8</accession>
<evidence type="ECO:0000313" key="1">
    <source>
        <dbReference type="EMBL" id="RRJ87360.1"/>
    </source>
</evidence>
<comment type="caution">
    <text evidence="1">The sequence shown here is derived from an EMBL/GenBank/DDBJ whole genome shotgun (WGS) entry which is preliminary data.</text>
</comment>
<protein>
    <submittedName>
        <fullName evidence="1">Uncharacterized protein</fullName>
    </submittedName>
</protein>